<evidence type="ECO:0000313" key="3">
    <source>
        <dbReference type="EMBL" id="SET37620.1"/>
    </source>
</evidence>
<dbReference type="AlphaFoldDB" id="A0A1I0DYI5"/>
<dbReference type="RefSeq" id="WP_425287857.1">
    <property type="nucleotide sequence ID" value="NZ_FOHE01000010.1"/>
</dbReference>
<dbReference type="Pfam" id="PF14167">
    <property type="entry name" value="YfkD"/>
    <property type="match status" value="1"/>
</dbReference>
<protein>
    <submittedName>
        <fullName evidence="3">YfkD-like protein</fullName>
    </submittedName>
</protein>
<evidence type="ECO:0000313" key="4">
    <source>
        <dbReference type="Proteomes" id="UP000198618"/>
    </source>
</evidence>
<name>A0A1I0DYI5_9BACI</name>
<feature type="chain" id="PRO_5039352735" evidence="2">
    <location>
        <begin position="26"/>
        <end position="275"/>
    </location>
</feature>
<dbReference type="STRING" id="930131.SAMN05216389_1105"/>
<dbReference type="EMBL" id="FOHE01000010">
    <property type="protein sequence ID" value="SET37620.1"/>
    <property type="molecule type" value="Genomic_DNA"/>
</dbReference>
<feature type="signal peptide" evidence="2">
    <location>
        <begin position="1"/>
        <end position="25"/>
    </location>
</feature>
<sequence>MQRMKRFFVALIVLTAVVWSFPDISFGEEEENKKEEKQEEKDEYSVPSHVLNISKENTYPNSTEDEGIIEPSELTQELIDEVEVPIENPNLIKMLNETSLNPSPIAFGYRGSVFLGRWPLSYQSSETTVNWEFQPINTNELNNLGGDSNQKLNYMQEEQKEIKGALTSKISNAADVKTMMLLKAKDKTKLPLSYTTTIGKDTKKENSYAIPPKKYGELNAYAPAVNEKGQVTFGEVYIQLKGSKKSIVVKNVTKQGIGAWIPIQDHVSFSFQVKE</sequence>
<reference evidence="3 4" key="1">
    <citation type="submission" date="2016-10" db="EMBL/GenBank/DDBJ databases">
        <authorList>
            <person name="de Groot N.N."/>
        </authorList>
    </citation>
    <scope>NUCLEOTIDE SEQUENCE [LARGE SCALE GENOMIC DNA]</scope>
    <source>
        <strain evidence="3 4">IBRC-M 10780</strain>
    </source>
</reference>
<feature type="region of interest" description="Disordered" evidence="1">
    <location>
        <begin position="28"/>
        <end position="66"/>
    </location>
</feature>
<evidence type="ECO:0000256" key="2">
    <source>
        <dbReference type="SAM" id="SignalP"/>
    </source>
</evidence>
<feature type="compositionally biased region" description="Basic and acidic residues" evidence="1">
    <location>
        <begin position="31"/>
        <end position="44"/>
    </location>
</feature>
<accession>A0A1I0DYI5</accession>
<organism evidence="3 4">
    <name type="scientific">Oceanobacillus limi</name>
    <dbReference type="NCBI Taxonomy" id="930131"/>
    <lineage>
        <taxon>Bacteria</taxon>
        <taxon>Bacillati</taxon>
        <taxon>Bacillota</taxon>
        <taxon>Bacilli</taxon>
        <taxon>Bacillales</taxon>
        <taxon>Bacillaceae</taxon>
        <taxon>Oceanobacillus</taxon>
    </lineage>
</organism>
<gene>
    <name evidence="3" type="ORF">SAMN05216389_1105</name>
</gene>
<keyword evidence="2" id="KW-0732">Signal</keyword>
<proteinExistence type="predicted"/>
<evidence type="ECO:0000256" key="1">
    <source>
        <dbReference type="SAM" id="MobiDB-lite"/>
    </source>
</evidence>
<dbReference type="Proteomes" id="UP000198618">
    <property type="component" value="Unassembled WGS sequence"/>
</dbReference>
<keyword evidence="4" id="KW-1185">Reference proteome</keyword>
<dbReference type="InterPro" id="IPR025548">
    <property type="entry name" value="YfkD"/>
</dbReference>